<reference evidence="1 2" key="1">
    <citation type="journal article" date="2020" name="Appl. Environ. Microbiol.">
        <title>Genomic Characteristics of a Novel Species of Ammonia-Oxidizing Archaea from the Jiulong River Estuary.</title>
        <authorList>
            <person name="Zou D."/>
            <person name="Wan R."/>
            <person name="Han L."/>
            <person name="Xu M.N."/>
            <person name="Liu Y."/>
            <person name="Liu H."/>
            <person name="Kao S.J."/>
            <person name="Li M."/>
        </authorList>
    </citation>
    <scope>NUCLEOTIDE SEQUENCE [LARGE SCALE GENOMIC DNA]</scope>
    <source>
        <strain evidence="1">W1bin1</strain>
    </source>
</reference>
<sequence length="68" mass="8349">MDKDFQKKHNKALDMLQDYKTYLEKQVQNLKRLDEQSEFMQKWNEQTIKEKTEEIAVIDKILKSLVRF</sequence>
<dbReference type="EMBL" id="JACEMZ010000069">
    <property type="protein sequence ID" value="MBA4453074.1"/>
    <property type="molecule type" value="Genomic_DNA"/>
</dbReference>
<evidence type="ECO:0000313" key="2">
    <source>
        <dbReference type="Proteomes" id="UP000559653"/>
    </source>
</evidence>
<evidence type="ECO:0000313" key="1">
    <source>
        <dbReference type="EMBL" id="MBA4453074.1"/>
    </source>
</evidence>
<name>A0AC60W0E6_9ARCH</name>
<proteinExistence type="predicted"/>
<accession>A0AC60W0E6</accession>
<dbReference type="Proteomes" id="UP000559653">
    <property type="component" value="Unassembled WGS sequence"/>
</dbReference>
<gene>
    <name evidence="1" type="ORF">H2B03_07935</name>
</gene>
<organism evidence="1 2">
    <name type="scientific">Candidatus Nitrosomaritimum aestuariumsis</name>
    <dbReference type="NCBI Taxonomy" id="3342354"/>
    <lineage>
        <taxon>Archaea</taxon>
        <taxon>Nitrososphaerota</taxon>
        <taxon>Nitrososphaeria</taxon>
        <taxon>Nitrosopumilales</taxon>
        <taxon>Nitrosopumilaceae</taxon>
        <taxon>Candidatus Nitrosomaritimum</taxon>
    </lineage>
</organism>
<protein>
    <submittedName>
        <fullName evidence="1">Uncharacterized protein</fullName>
    </submittedName>
</protein>
<comment type="caution">
    <text evidence="1">The sequence shown here is derived from an EMBL/GenBank/DDBJ whole genome shotgun (WGS) entry which is preliminary data.</text>
</comment>